<sequence length="114" mass="12952">MSTTSPSRQYYGRPARPGRQPGDAEPAPPALLEASGPCQEDRTWRAVHIRVGGEWRTGILTVWRRPARSRVWVAHVRWGEDLAWGWFIYDRATIRQVPVPPDAQAAGRPQRRGE</sequence>
<feature type="region of interest" description="Disordered" evidence="1">
    <location>
        <begin position="1"/>
        <end position="37"/>
    </location>
</feature>
<dbReference type="RefSeq" id="WP_253799758.1">
    <property type="nucleotide sequence ID" value="NZ_BAAAUB010000023.1"/>
</dbReference>
<dbReference type="Proteomes" id="UP001206483">
    <property type="component" value="Unassembled WGS sequence"/>
</dbReference>
<organism evidence="2 3">
    <name type="scientific">Kitasatospora paracochleata</name>
    <dbReference type="NCBI Taxonomy" id="58354"/>
    <lineage>
        <taxon>Bacteria</taxon>
        <taxon>Bacillati</taxon>
        <taxon>Actinomycetota</taxon>
        <taxon>Actinomycetes</taxon>
        <taxon>Kitasatosporales</taxon>
        <taxon>Streptomycetaceae</taxon>
        <taxon>Kitasatospora</taxon>
    </lineage>
</organism>
<accession>A0ABT1J1J6</accession>
<dbReference type="EMBL" id="JAMZDX010000004">
    <property type="protein sequence ID" value="MCP2311119.1"/>
    <property type="molecule type" value="Genomic_DNA"/>
</dbReference>
<name>A0ABT1J1J6_9ACTN</name>
<reference evidence="2 3" key="1">
    <citation type="submission" date="2022-06" db="EMBL/GenBank/DDBJ databases">
        <title>Sequencing the genomes of 1000 actinobacteria strains.</title>
        <authorList>
            <person name="Klenk H.-P."/>
        </authorList>
    </citation>
    <scope>NUCLEOTIDE SEQUENCE [LARGE SCALE GENOMIC DNA]</scope>
    <source>
        <strain evidence="2 3">DSM 41656</strain>
    </source>
</reference>
<keyword evidence="3" id="KW-1185">Reference proteome</keyword>
<evidence type="ECO:0000313" key="3">
    <source>
        <dbReference type="Proteomes" id="UP001206483"/>
    </source>
</evidence>
<comment type="caution">
    <text evidence="2">The sequence shown here is derived from an EMBL/GenBank/DDBJ whole genome shotgun (WGS) entry which is preliminary data.</text>
</comment>
<evidence type="ECO:0000313" key="2">
    <source>
        <dbReference type="EMBL" id="MCP2311119.1"/>
    </source>
</evidence>
<protein>
    <submittedName>
        <fullName evidence="2">Uncharacterized protein</fullName>
    </submittedName>
</protein>
<gene>
    <name evidence="2" type="ORF">FHR36_004282</name>
</gene>
<proteinExistence type="predicted"/>
<evidence type="ECO:0000256" key="1">
    <source>
        <dbReference type="SAM" id="MobiDB-lite"/>
    </source>
</evidence>